<feature type="non-terminal residue" evidence="11">
    <location>
        <position position="1"/>
    </location>
</feature>
<evidence type="ECO:0000256" key="6">
    <source>
        <dbReference type="ARBA" id="ARBA00022741"/>
    </source>
</evidence>
<gene>
    <name evidence="11" type="ORF">LY90DRAFT_319820</name>
</gene>
<reference evidence="11 12" key="1">
    <citation type="submission" date="2016-08" db="EMBL/GenBank/DDBJ databases">
        <title>A Parts List for Fungal Cellulosomes Revealed by Comparative Genomics.</title>
        <authorList>
            <consortium name="DOE Joint Genome Institute"/>
            <person name="Haitjema C.H."/>
            <person name="Gilmore S.P."/>
            <person name="Henske J.K."/>
            <person name="Solomon K.V."/>
            <person name="De Groot R."/>
            <person name="Kuo A."/>
            <person name="Mondo S.J."/>
            <person name="Salamov A.A."/>
            <person name="Labutti K."/>
            <person name="Zhao Z."/>
            <person name="Chiniquy J."/>
            <person name="Barry K."/>
            <person name="Brewer H.M."/>
            <person name="Purvine S.O."/>
            <person name="Wright A.T."/>
            <person name="Boxma B."/>
            <person name="Van Alen T."/>
            <person name="Hackstein J.H."/>
            <person name="Baker S.E."/>
            <person name="Grigoriev I.V."/>
            <person name="O'Malley M.A."/>
        </authorList>
    </citation>
    <scope>NUCLEOTIDE SEQUENCE [LARGE SCALE GENOMIC DNA]</scope>
    <source>
        <strain evidence="11 12">G1</strain>
    </source>
</reference>
<dbReference type="GO" id="GO:0140359">
    <property type="term" value="F:ABC-type transporter activity"/>
    <property type="evidence" value="ECO:0007669"/>
    <property type="project" value="InterPro"/>
</dbReference>
<accession>A0A1Y2AXV6</accession>
<dbReference type="PANTHER" id="PTHR19229:SF36">
    <property type="entry name" value="ATP-BINDING CASSETTE SUB-FAMILY A MEMBER 2"/>
    <property type="match status" value="1"/>
</dbReference>
<keyword evidence="7" id="KW-0067">ATP-binding</keyword>
<dbReference type="GO" id="GO:0016020">
    <property type="term" value="C:membrane"/>
    <property type="evidence" value="ECO:0007669"/>
    <property type="project" value="UniProtKB-SubCell"/>
</dbReference>
<evidence type="ECO:0000256" key="4">
    <source>
        <dbReference type="ARBA" id="ARBA00022692"/>
    </source>
</evidence>
<evidence type="ECO:0000313" key="11">
    <source>
        <dbReference type="EMBL" id="ORY27423.1"/>
    </source>
</evidence>
<evidence type="ECO:0000256" key="5">
    <source>
        <dbReference type="ARBA" id="ARBA00022737"/>
    </source>
</evidence>
<dbReference type="FunFam" id="3.40.50.300:FF:000335">
    <property type="entry name" value="ATP binding cassette subfamily A member 5"/>
    <property type="match status" value="1"/>
</dbReference>
<dbReference type="PROSITE" id="PS50893">
    <property type="entry name" value="ABC_TRANSPORTER_2"/>
    <property type="match status" value="1"/>
</dbReference>
<feature type="domain" description="ABC transporter" evidence="10">
    <location>
        <begin position="2"/>
        <end position="216"/>
    </location>
</feature>
<protein>
    <submittedName>
        <fullName evidence="11">p-loop containing nucleoside triphosphate hydrolase protein</fullName>
    </submittedName>
</protein>
<dbReference type="EMBL" id="MCOG01000193">
    <property type="protein sequence ID" value="ORY27423.1"/>
    <property type="molecule type" value="Genomic_DNA"/>
</dbReference>
<dbReference type="Proteomes" id="UP000193920">
    <property type="component" value="Unassembled WGS sequence"/>
</dbReference>
<dbReference type="PANTHER" id="PTHR19229">
    <property type="entry name" value="ATP-BINDING CASSETTE TRANSPORTER SUBFAMILY A ABCA"/>
    <property type="match status" value="1"/>
</dbReference>
<keyword evidence="11" id="KW-0378">Hydrolase</keyword>
<evidence type="ECO:0000256" key="7">
    <source>
        <dbReference type="ARBA" id="ARBA00022840"/>
    </source>
</evidence>
<dbReference type="GO" id="GO:0016887">
    <property type="term" value="F:ATP hydrolysis activity"/>
    <property type="evidence" value="ECO:0007669"/>
    <property type="project" value="InterPro"/>
</dbReference>
<feature type="non-terminal residue" evidence="11">
    <location>
        <position position="297"/>
    </location>
</feature>
<evidence type="ECO:0000256" key="3">
    <source>
        <dbReference type="ARBA" id="ARBA00022448"/>
    </source>
</evidence>
<dbReference type="AlphaFoldDB" id="A0A1Y2AXV6"/>
<evidence type="ECO:0000256" key="2">
    <source>
        <dbReference type="ARBA" id="ARBA00008869"/>
    </source>
</evidence>
<keyword evidence="12" id="KW-1185">Reference proteome</keyword>
<dbReference type="InterPro" id="IPR027417">
    <property type="entry name" value="P-loop_NTPase"/>
</dbReference>
<organism evidence="11 12">
    <name type="scientific">Neocallimastix californiae</name>
    <dbReference type="NCBI Taxonomy" id="1754190"/>
    <lineage>
        <taxon>Eukaryota</taxon>
        <taxon>Fungi</taxon>
        <taxon>Fungi incertae sedis</taxon>
        <taxon>Chytridiomycota</taxon>
        <taxon>Chytridiomycota incertae sedis</taxon>
        <taxon>Neocallimastigomycetes</taxon>
        <taxon>Neocallimastigales</taxon>
        <taxon>Neocallimastigaceae</taxon>
        <taxon>Neocallimastix</taxon>
    </lineage>
</organism>
<dbReference type="InterPro" id="IPR003439">
    <property type="entry name" value="ABC_transporter-like_ATP-bd"/>
</dbReference>
<dbReference type="STRING" id="1754190.A0A1Y2AXV6"/>
<dbReference type="GO" id="GO:0005524">
    <property type="term" value="F:ATP binding"/>
    <property type="evidence" value="ECO:0007669"/>
    <property type="project" value="UniProtKB-KW"/>
</dbReference>
<name>A0A1Y2AXV6_9FUNG</name>
<evidence type="ECO:0000256" key="1">
    <source>
        <dbReference type="ARBA" id="ARBA00004141"/>
    </source>
</evidence>
<dbReference type="CDD" id="cd03263">
    <property type="entry name" value="ABC_subfamily_A"/>
    <property type="match status" value="1"/>
</dbReference>
<keyword evidence="8" id="KW-1133">Transmembrane helix</keyword>
<dbReference type="GO" id="GO:0005319">
    <property type="term" value="F:lipid transporter activity"/>
    <property type="evidence" value="ECO:0007669"/>
    <property type="project" value="TreeGrafter"/>
</dbReference>
<keyword evidence="4" id="KW-0812">Transmembrane</keyword>
<proteinExistence type="inferred from homology"/>
<dbReference type="OrthoDB" id="2109100at2759"/>
<dbReference type="SUPFAM" id="SSF52540">
    <property type="entry name" value="P-loop containing nucleoside triphosphate hydrolases"/>
    <property type="match status" value="1"/>
</dbReference>
<comment type="similarity">
    <text evidence="2">Belongs to the ABC transporter superfamily. ABCA family.</text>
</comment>
<sequence>KTVIEDVTFCVKENECFGLLGPNGAGKSTIFNIIISNLKLTTGEIYFNGIDHCKSNNIIGYCSQTNVLWDELTVVDHIYLFLKLRGVQNDSLKDFTTYYVKLAQIEEHTNKKVKNISGGTKRKLAILLSIIAHPKQIILDEPTAGIDPGSRLIIWDLIKKVKKVGKSSLILTTHSMEEAQTLCDRITILINGRLVCIGSPEYLKMKYCSSYVLEVETRCHDQFHECLFGEDGMLSHSNYKLENVFNFRYKYTISINDTIGKIFKIMEVMKNKNFIMDYTLSQNTLEQVFIEFVKKKE</sequence>
<dbReference type="InterPro" id="IPR003593">
    <property type="entry name" value="AAA+_ATPase"/>
</dbReference>
<keyword evidence="9" id="KW-0472">Membrane</keyword>
<evidence type="ECO:0000259" key="10">
    <source>
        <dbReference type="PROSITE" id="PS50893"/>
    </source>
</evidence>
<comment type="caution">
    <text evidence="11">The sequence shown here is derived from an EMBL/GenBank/DDBJ whole genome shotgun (WGS) entry which is preliminary data.</text>
</comment>
<evidence type="ECO:0000256" key="9">
    <source>
        <dbReference type="ARBA" id="ARBA00023136"/>
    </source>
</evidence>
<keyword evidence="5" id="KW-0677">Repeat</keyword>
<comment type="subcellular location">
    <subcellularLocation>
        <location evidence="1">Membrane</location>
        <topology evidence="1">Multi-pass membrane protein</topology>
    </subcellularLocation>
</comment>
<dbReference type="SMART" id="SM00382">
    <property type="entry name" value="AAA"/>
    <property type="match status" value="1"/>
</dbReference>
<keyword evidence="6" id="KW-0547">Nucleotide-binding</keyword>
<dbReference type="Gene3D" id="3.40.50.300">
    <property type="entry name" value="P-loop containing nucleotide triphosphate hydrolases"/>
    <property type="match status" value="1"/>
</dbReference>
<keyword evidence="3" id="KW-0813">Transport</keyword>
<evidence type="ECO:0000256" key="8">
    <source>
        <dbReference type="ARBA" id="ARBA00022989"/>
    </source>
</evidence>
<dbReference type="Pfam" id="PF00005">
    <property type="entry name" value="ABC_tran"/>
    <property type="match status" value="1"/>
</dbReference>
<dbReference type="InterPro" id="IPR026082">
    <property type="entry name" value="ABCA"/>
</dbReference>
<evidence type="ECO:0000313" key="12">
    <source>
        <dbReference type="Proteomes" id="UP000193920"/>
    </source>
</evidence>